<name>N1R2M8_AEGTA</name>
<reference evidence="1" key="1">
    <citation type="submission" date="2015-06" db="UniProtKB">
        <authorList>
            <consortium name="EnsemblPlants"/>
        </authorList>
    </citation>
    <scope>IDENTIFICATION</scope>
</reference>
<organism evidence="1">
    <name type="scientific">Aegilops tauschii</name>
    <name type="common">Tausch's goatgrass</name>
    <name type="synonym">Aegilops squarrosa</name>
    <dbReference type="NCBI Taxonomy" id="37682"/>
    <lineage>
        <taxon>Eukaryota</taxon>
        <taxon>Viridiplantae</taxon>
        <taxon>Streptophyta</taxon>
        <taxon>Embryophyta</taxon>
        <taxon>Tracheophyta</taxon>
        <taxon>Spermatophyta</taxon>
        <taxon>Magnoliopsida</taxon>
        <taxon>Liliopsida</taxon>
        <taxon>Poales</taxon>
        <taxon>Poaceae</taxon>
        <taxon>BOP clade</taxon>
        <taxon>Pooideae</taxon>
        <taxon>Triticodae</taxon>
        <taxon>Triticeae</taxon>
        <taxon>Triticinae</taxon>
        <taxon>Aegilops</taxon>
    </lineage>
</organism>
<accession>N1R2M8</accession>
<sequence>MAGLMPRWGLASFLRHFSLLSDPNLTFMIDPRRNQGNSGSNTEDEGEADDLPGPSDPPPGWISYRRRPRKGVPERAPFY</sequence>
<protein>
    <submittedName>
        <fullName evidence="1">Uncharacterized protein</fullName>
    </submittedName>
</protein>
<dbReference type="EnsemblPlants" id="EMT20343">
    <property type="protein sequence ID" value="EMT20343"/>
    <property type="gene ID" value="F775_01761"/>
</dbReference>
<evidence type="ECO:0000313" key="1">
    <source>
        <dbReference type="EnsemblPlants" id="EMT20343"/>
    </source>
</evidence>
<proteinExistence type="predicted"/>
<dbReference type="AlphaFoldDB" id="N1R2M8"/>